<feature type="transmembrane region" description="Helical" evidence="10">
    <location>
        <begin position="69"/>
        <end position="102"/>
    </location>
</feature>
<dbReference type="GO" id="GO:0005886">
    <property type="term" value="C:plasma membrane"/>
    <property type="evidence" value="ECO:0007669"/>
    <property type="project" value="UniProtKB-SubCell"/>
</dbReference>
<dbReference type="RefSeq" id="WP_255134754.1">
    <property type="nucleotide sequence ID" value="NZ_JANDBC010000002.1"/>
</dbReference>
<evidence type="ECO:0000256" key="1">
    <source>
        <dbReference type="ARBA" id="ARBA00002578"/>
    </source>
</evidence>
<keyword evidence="4 10" id="KW-1003">Cell membrane</keyword>
<keyword evidence="8 10" id="KW-0975">Bacterial flagellum</keyword>
<keyword evidence="11" id="KW-0969">Cilium</keyword>
<dbReference type="AlphaFoldDB" id="A0A9X2RED3"/>
<dbReference type="GO" id="GO:0044780">
    <property type="term" value="P:bacterial-type flagellum assembly"/>
    <property type="evidence" value="ECO:0007669"/>
    <property type="project" value="UniProtKB-UniRule"/>
</dbReference>
<comment type="caution">
    <text evidence="11">The sequence shown here is derived from an EMBL/GenBank/DDBJ whole genome shotgun (WGS) entry which is preliminary data.</text>
</comment>
<keyword evidence="6 10" id="KW-1133">Transmembrane helix</keyword>
<accession>A0A9X2RED3</accession>
<comment type="similarity">
    <text evidence="2 10">Belongs to the FliR/MopE/SpaR family.</text>
</comment>
<evidence type="ECO:0000256" key="7">
    <source>
        <dbReference type="ARBA" id="ARBA00023136"/>
    </source>
</evidence>
<evidence type="ECO:0000256" key="3">
    <source>
        <dbReference type="ARBA" id="ARBA00021717"/>
    </source>
</evidence>
<dbReference type="InterPro" id="IPR002010">
    <property type="entry name" value="T3SS_IM_R"/>
</dbReference>
<dbReference type="GO" id="GO:0009425">
    <property type="term" value="C:bacterial-type flagellum basal body"/>
    <property type="evidence" value="ECO:0007669"/>
    <property type="project" value="UniProtKB-SubCell"/>
</dbReference>
<evidence type="ECO:0000256" key="10">
    <source>
        <dbReference type="RuleBase" id="RU362071"/>
    </source>
</evidence>
<evidence type="ECO:0000256" key="5">
    <source>
        <dbReference type="ARBA" id="ARBA00022692"/>
    </source>
</evidence>
<feature type="transmembrane region" description="Helical" evidence="10">
    <location>
        <begin position="215"/>
        <end position="235"/>
    </location>
</feature>
<name>A0A9X2RED3_9BACT</name>
<evidence type="ECO:0000256" key="4">
    <source>
        <dbReference type="ARBA" id="ARBA00022475"/>
    </source>
</evidence>
<evidence type="ECO:0000256" key="9">
    <source>
        <dbReference type="NCBIfam" id="TIGR01400"/>
    </source>
</evidence>
<dbReference type="PANTHER" id="PTHR30065">
    <property type="entry name" value="FLAGELLAR BIOSYNTHETIC PROTEIN FLIR"/>
    <property type="match status" value="1"/>
</dbReference>
<sequence>MESLTIDMILSVFLVFTRVAALIMTGPFFSSAAFPKQIKLFFAMATTILLFFAIPADGAFVSASDGTLFIFQAIILEILVGMALGLVGQLVFAGLEMAGMLISLNTGLSFANMIDSSTQQQSAVLSNLFSMIAVLVFLSIDGDKIYISALAKSFEVIPVNEAQIHLAGPYMLEIATYLFTIGVQIASPFIIVLFLLDVSLAIFARIMPQANMMFIALPIKFGVGIALLMLAIPYLPTAFDLMFQHLYDFLVEVMGVISPLEF</sequence>
<evidence type="ECO:0000313" key="12">
    <source>
        <dbReference type="Proteomes" id="UP001139125"/>
    </source>
</evidence>
<dbReference type="PANTHER" id="PTHR30065:SF1">
    <property type="entry name" value="SURFACE PRESENTATION OF ANTIGENS PROTEIN SPAR"/>
    <property type="match status" value="1"/>
</dbReference>
<feature type="transmembrane region" description="Helical" evidence="10">
    <location>
        <begin position="174"/>
        <end position="203"/>
    </location>
</feature>
<reference evidence="11" key="1">
    <citation type="submission" date="2022-06" db="EMBL/GenBank/DDBJ databases">
        <title>Gracilimonas sp. CAU 1638 isolated from sea sediment.</title>
        <authorList>
            <person name="Kim W."/>
        </authorList>
    </citation>
    <scope>NUCLEOTIDE SEQUENCE</scope>
    <source>
        <strain evidence="11">CAU 1638</strain>
    </source>
</reference>
<dbReference type="NCBIfam" id="TIGR01400">
    <property type="entry name" value="fliR"/>
    <property type="match status" value="1"/>
</dbReference>
<comment type="subcellular location">
    <subcellularLocation>
        <location evidence="10">Cell membrane</location>
        <topology evidence="10">Multi-pass membrane protein</topology>
    </subcellularLocation>
    <subcellularLocation>
        <location evidence="10">Bacterial flagellum basal body</location>
    </subcellularLocation>
</comment>
<dbReference type="Proteomes" id="UP001139125">
    <property type="component" value="Unassembled WGS sequence"/>
</dbReference>
<dbReference type="PRINTS" id="PR00953">
    <property type="entry name" value="TYPE3IMRPROT"/>
</dbReference>
<gene>
    <name evidence="11" type="primary">fliR</name>
    <name evidence="11" type="ORF">NM125_09870</name>
</gene>
<keyword evidence="12" id="KW-1185">Reference proteome</keyword>
<keyword evidence="11" id="KW-0966">Cell projection</keyword>
<keyword evidence="5 10" id="KW-0812">Transmembrane</keyword>
<dbReference type="Pfam" id="PF01311">
    <property type="entry name" value="Bac_export_1"/>
    <property type="match status" value="1"/>
</dbReference>
<evidence type="ECO:0000256" key="6">
    <source>
        <dbReference type="ARBA" id="ARBA00022989"/>
    </source>
</evidence>
<evidence type="ECO:0000313" key="11">
    <source>
        <dbReference type="EMBL" id="MCP9291880.1"/>
    </source>
</evidence>
<organism evidence="11 12">
    <name type="scientific">Gracilimonas sediminicola</name>
    <dbReference type="NCBI Taxonomy" id="2952158"/>
    <lineage>
        <taxon>Bacteria</taxon>
        <taxon>Pseudomonadati</taxon>
        <taxon>Balneolota</taxon>
        <taxon>Balneolia</taxon>
        <taxon>Balneolales</taxon>
        <taxon>Balneolaceae</taxon>
        <taxon>Gracilimonas</taxon>
    </lineage>
</organism>
<dbReference type="InterPro" id="IPR006303">
    <property type="entry name" value="FliR"/>
</dbReference>
<feature type="transmembrane region" description="Helical" evidence="10">
    <location>
        <begin position="6"/>
        <end position="29"/>
    </location>
</feature>
<protein>
    <recommendedName>
        <fullName evidence="3 9">Flagellar biosynthetic protein FliR</fullName>
    </recommendedName>
</protein>
<dbReference type="EMBL" id="JANDBC010000002">
    <property type="protein sequence ID" value="MCP9291880.1"/>
    <property type="molecule type" value="Genomic_DNA"/>
</dbReference>
<feature type="transmembrane region" description="Helical" evidence="10">
    <location>
        <begin position="41"/>
        <end position="63"/>
    </location>
</feature>
<proteinExistence type="inferred from homology"/>
<evidence type="ECO:0000256" key="2">
    <source>
        <dbReference type="ARBA" id="ARBA00009772"/>
    </source>
</evidence>
<comment type="function">
    <text evidence="1 10">Role in flagellar biosynthesis.</text>
</comment>
<evidence type="ECO:0000256" key="8">
    <source>
        <dbReference type="ARBA" id="ARBA00023143"/>
    </source>
</evidence>
<keyword evidence="11" id="KW-0282">Flagellum</keyword>
<keyword evidence="7 10" id="KW-0472">Membrane</keyword>
<dbReference type="GO" id="GO:0006605">
    <property type="term" value="P:protein targeting"/>
    <property type="evidence" value="ECO:0007669"/>
    <property type="project" value="UniProtKB-UniRule"/>
</dbReference>
<feature type="transmembrane region" description="Helical" evidence="10">
    <location>
        <begin position="123"/>
        <end position="140"/>
    </location>
</feature>